<evidence type="ECO:0000313" key="2">
    <source>
        <dbReference type="Proteomes" id="UP000664914"/>
    </source>
</evidence>
<proteinExistence type="predicted"/>
<protein>
    <submittedName>
        <fullName evidence="1">Uncharacterized protein</fullName>
    </submittedName>
</protein>
<gene>
    <name evidence="1" type="ORF">HRJ34_14990</name>
</gene>
<dbReference type="RefSeq" id="WP_208631661.1">
    <property type="nucleotide sequence ID" value="NZ_CP059319.1"/>
</dbReference>
<sequence>MNPNDIDTSRAERIGFFSTYEEGKTHWTELAVWFLTEERWRRRPFLSELVGKSRIAGQVDKVQRISGGSFEKVVRLFDDTAPARAAIEEARNWLRDHGRDEVTGLPRSFALPKTDEEALTWLYGQPDEGTTLLRMLSRDFDIGESTIRAALKNGTPVKLPLLSVLRWFDREAFRRDRENGKLDGEGE</sequence>
<name>A0A975HDF3_9SPHN</name>
<accession>A0A975HDF3</accession>
<dbReference type="AlphaFoldDB" id="A0A975HDF3"/>
<dbReference type="EMBL" id="CP059319">
    <property type="protein sequence ID" value="QTH19679.1"/>
    <property type="molecule type" value="Genomic_DNA"/>
</dbReference>
<dbReference type="Proteomes" id="UP000664914">
    <property type="component" value="Chromosome"/>
</dbReference>
<reference evidence="1" key="1">
    <citation type="submission" date="2020-07" db="EMBL/GenBank/DDBJ databases">
        <authorList>
            <person name="Camacho E."/>
        </authorList>
    </citation>
    <scope>NUCLEOTIDE SEQUENCE</scope>
    <source>
        <strain evidence="1">MPO218</strain>
    </source>
</reference>
<evidence type="ECO:0000313" key="1">
    <source>
        <dbReference type="EMBL" id="QTH19679.1"/>
    </source>
</evidence>
<reference evidence="1" key="2">
    <citation type="submission" date="2021-04" db="EMBL/GenBank/DDBJ databases">
        <title>Isolation and genomic analysis of the ibuprofen-degrading bacterium Sphingomonas strain MPO218.</title>
        <authorList>
            <person name="Aulestia M."/>
            <person name="Flores A."/>
            <person name="Mangas E.L."/>
            <person name="Perez-Pulido A.J."/>
            <person name="Santero E."/>
            <person name="Camacho E.M."/>
        </authorList>
    </citation>
    <scope>NUCLEOTIDE SEQUENCE</scope>
    <source>
        <strain evidence="1">MPO218</strain>
    </source>
</reference>
<organism evidence="1 2">
    <name type="scientific">Rhizorhabdus wittichii</name>
    <dbReference type="NCBI Taxonomy" id="160791"/>
    <lineage>
        <taxon>Bacteria</taxon>
        <taxon>Pseudomonadati</taxon>
        <taxon>Pseudomonadota</taxon>
        <taxon>Alphaproteobacteria</taxon>
        <taxon>Sphingomonadales</taxon>
        <taxon>Sphingomonadaceae</taxon>
        <taxon>Rhizorhabdus</taxon>
    </lineage>
</organism>